<name>A0ABX0P428_9BURK</name>
<dbReference type="EMBL" id="WHJH01000276">
    <property type="protein sequence ID" value="NHZ94068.1"/>
    <property type="molecule type" value="Genomic_DNA"/>
</dbReference>
<proteinExistence type="predicted"/>
<protein>
    <submittedName>
        <fullName evidence="2">Uncharacterized protein</fullName>
    </submittedName>
</protein>
<dbReference type="Proteomes" id="UP000609726">
    <property type="component" value="Unassembled WGS sequence"/>
</dbReference>
<gene>
    <name evidence="2" type="ORF">F2P45_34575</name>
</gene>
<feature type="region of interest" description="Disordered" evidence="1">
    <location>
        <begin position="43"/>
        <end position="64"/>
    </location>
</feature>
<organism evidence="2 3">
    <name type="scientific">Massilia mucilaginosa</name>
    <dbReference type="NCBI Taxonomy" id="2609282"/>
    <lineage>
        <taxon>Bacteria</taxon>
        <taxon>Pseudomonadati</taxon>
        <taxon>Pseudomonadota</taxon>
        <taxon>Betaproteobacteria</taxon>
        <taxon>Burkholderiales</taxon>
        <taxon>Oxalobacteraceae</taxon>
        <taxon>Telluria group</taxon>
        <taxon>Massilia</taxon>
    </lineage>
</organism>
<evidence type="ECO:0000313" key="3">
    <source>
        <dbReference type="Proteomes" id="UP000609726"/>
    </source>
</evidence>
<evidence type="ECO:0000256" key="1">
    <source>
        <dbReference type="SAM" id="MobiDB-lite"/>
    </source>
</evidence>
<feature type="non-terminal residue" evidence="2">
    <location>
        <position position="108"/>
    </location>
</feature>
<reference evidence="2 3" key="1">
    <citation type="submission" date="2019-10" db="EMBL/GenBank/DDBJ databases">
        <title>Taxonomy of Antarctic Massilia spp.: description of Massilia rubra sp. nov., Massilia aquatica sp. nov., Massilia mucilaginosa sp. nov., Massilia frigida sp. nov. isolated from streams, lakes and regoliths.</title>
        <authorList>
            <person name="Holochova P."/>
            <person name="Sedlacek I."/>
            <person name="Kralova S."/>
            <person name="Maslanova I."/>
            <person name="Busse H.-J."/>
            <person name="Stankova E."/>
            <person name="Vrbovska V."/>
            <person name="Kovarovic V."/>
            <person name="Bartak M."/>
            <person name="Svec P."/>
            <person name="Pantucek R."/>
        </authorList>
    </citation>
    <scope>NUCLEOTIDE SEQUENCE [LARGE SCALE GENOMIC DNA]</scope>
    <source>
        <strain evidence="2 3">CCM 8733</strain>
    </source>
</reference>
<keyword evidence="3" id="KW-1185">Reference proteome</keyword>
<evidence type="ECO:0000313" key="2">
    <source>
        <dbReference type="EMBL" id="NHZ94068.1"/>
    </source>
</evidence>
<comment type="caution">
    <text evidence="2">The sequence shown here is derived from an EMBL/GenBank/DDBJ whole genome shotgun (WGS) entry which is preliminary data.</text>
</comment>
<sequence length="108" mass="11752">MNVLNLFLFEHDGSILLPAQLRLRVAAFCPAPAPNFLTSLAALPEPEQPAQDDEGDAPPLTQRNTAPDALYEVVAMLRMVDQKRISVSDKTRMPGVTALRAIEGKLAN</sequence>
<accession>A0ABX0P428</accession>